<comment type="caution">
    <text evidence="2">The sequence shown here is derived from an EMBL/GenBank/DDBJ whole genome shotgun (WGS) entry which is preliminary data.</text>
</comment>
<feature type="compositionally biased region" description="Low complexity" evidence="1">
    <location>
        <begin position="8"/>
        <end position="26"/>
    </location>
</feature>
<dbReference type="AlphaFoldDB" id="A0A8H7ADC2"/>
<protein>
    <submittedName>
        <fullName evidence="2">Uncharacterized protein</fullName>
    </submittedName>
</protein>
<gene>
    <name evidence="2" type="ORF">GJ744_001480</name>
</gene>
<organism evidence="2 3">
    <name type="scientific">Endocarpon pusillum</name>
    <dbReference type="NCBI Taxonomy" id="364733"/>
    <lineage>
        <taxon>Eukaryota</taxon>
        <taxon>Fungi</taxon>
        <taxon>Dikarya</taxon>
        <taxon>Ascomycota</taxon>
        <taxon>Pezizomycotina</taxon>
        <taxon>Eurotiomycetes</taxon>
        <taxon>Chaetothyriomycetidae</taxon>
        <taxon>Verrucariales</taxon>
        <taxon>Verrucariaceae</taxon>
        <taxon>Endocarpon</taxon>
    </lineage>
</organism>
<name>A0A8H7ADC2_9EURO</name>
<feature type="region of interest" description="Disordered" evidence="1">
    <location>
        <begin position="1"/>
        <end position="54"/>
    </location>
</feature>
<evidence type="ECO:0000313" key="2">
    <source>
        <dbReference type="EMBL" id="KAF7505026.1"/>
    </source>
</evidence>
<evidence type="ECO:0000256" key="1">
    <source>
        <dbReference type="SAM" id="MobiDB-lite"/>
    </source>
</evidence>
<sequence length="65" mass="7379">MSSKQQVTSDTSSSRSTSTLSSLKSLLKIHKEKESSTKTKRQPIVQSEEQKRTEMEARAAYFSLR</sequence>
<accession>A0A8H7ADC2</accession>
<dbReference type="EMBL" id="JAACFV010000120">
    <property type="protein sequence ID" value="KAF7505026.1"/>
    <property type="molecule type" value="Genomic_DNA"/>
</dbReference>
<keyword evidence="3" id="KW-1185">Reference proteome</keyword>
<reference evidence="2" key="1">
    <citation type="submission" date="2020-02" db="EMBL/GenBank/DDBJ databases">
        <authorList>
            <person name="Palmer J.M."/>
        </authorList>
    </citation>
    <scope>NUCLEOTIDE SEQUENCE</scope>
    <source>
        <strain evidence="2">EPUS1.4</strain>
        <tissue evidence="2">Thallus</tissue>
    </source>
</reference>
<dbReference type="Proteomes" id="UP000606974">
    <property type="component" value="Unassembled WGS sequence"/>
</dbReference>
<proteinExistence type="predicted"/>
<evidence type="ECO:0000313" key="3">
    <source>
        <dbReference type="Proteomes" id="UP000606974"/>
    </source>
</evidence>